<dbReference type="InterPro" id="IPR023606">
    <property type="entry name" value="CoA-Trfase_III_dom_1_sf"/>
</dbReference>
<evidence type="ECO:0000313" key="1">
    <source>
        <dbReference type="EMBL" id="MBB3121312.1"/>
    </source>
</evidence>
<accession>A0A7W5FVX9</accession>
<dbReference type="GO" id="GO:0016740">
    <property type="term" value="F:transferase activity"/>
    <property type="evidence" value="ECO:0007669"/>
    <property type="project" value="UniProtKB-KW"/>
</dbReference>
<dbReference type="InterPro" id="IPR044855">
    <property type="entry name" value="CoA-Trfase_III_dom3_sf"/>
</dbReference>
<organism evidence="1 2">
    <name type="scientific">Pseudoduganella violacea</name>
    <dbReference type="NCBI Taxonomy" id="1715466"/>
    <lineage>
        <taxon>Bacteria</taxon>
        <taxon>Pseudomonadati</taxon>
        <taxon>Pseudomonadota</taxon>
        <taxon>Betaproteobacteria</taxon>
        <taxon>Burkholderiales</taxon>
        <taxon>Oxalobacteraceae</taxon>
        <taxon>Telluria group</taxon>
        <taxon>Pseudoduganella</taxon>
    </lineage>
</organism>
<proteinExistence type="predicted"/>
<keyword evidence="1" id="KW-0808">Transferase</keyword>
<dbReference type="InterPro" id="IPR003673">
    <property type="entry name" value="CoA-Trfase_fam_III"/>
</dbReference>
<name>A0A7W5FVX9_9BURK</name>
<reference evidence="1 2" key="1">
    <citation type="submission" date="2020-08" db="EMBL/GenBank/DDBJ databases">
        <title>Genomic Encyclopedia of Type Strains, Phase III (KMG-III): the genomes of soil and plant-associated and newly described type strains.</title>
        <authorList>
            <person name="Whitman W."/>
        </authorList>
    </citation>
    <scope>NUCLEOTIDE SEQUENCE [LARGE SCALE GENOMIC DNA]</scope>
    <source>
        <strain evidence="1 2">CECT 8897</strain>
    </source>
</reference>
<comment type="caution">
    <text evidence="1">The sequence shown here is derived from an EMBL/GenBank/DDBJ whole genome shotgun (WGS) entry which is preliminary data.</text>
</comment>
<dbReference type="SUPFAM" id="SSF89796">
    <property type="entry name" value="CoA-transferase family III (CaiB/BaiF)"/>
    <property type="match status" value="1"/>
</dbReference>
<keyword evidence="2" id="KW-1185">Reference proteome</keyword>
<dbReference type="PANTHER" id="PTHR48228">
    <property type="entry name" value="SUCCINYL-COA--D-CITRAMALATE COA-TRANSFERASE"/>
    <property type="match status" value="1"/>
</dbReference>
<dbReference type="AlphaFoldDB" id="A0A7W5FVX9"/>
<evidence type="ECO:0000313" key="2">
    <source>
        <dbReference type="Proteomes" id="UP000541535"/>
    </source>
</evidence>
<dbReference type="Gene3D" id="3.40.50.10540">
    <property type="entry name" value="Crotonobetainyl-coa:carnitine coa-transferase, domain 1"/>
    <property type="match status" value="1"/>
</dbReference>
<dbReference type="Gene3D" id="3.30.1540.10">
    <property type="entry name" value="formyl-coa transferase, domain 3"/>
    <property type="match status" value="1"/>
</dbReference>
<dbReference type="Pfam" id="PF02515">
    <property type="entry name" value="CoA_transf_3"/>
    <property type="match status" value="1"/>
</dbReference>
<sequence length="359" mass="38756">MDIQQPLAGIRVLDLTRLLPGPMATRHLAEMGAEVIKIEDPGPGDYARGMGTARREVSQFFVALNQDKTFLRLDLKDAAQRQQLLAMVETADVLVESFRPGVMDRLELGWETLKQRNPRLVMCAISGYGADGPYAALAGHDINYIGYAGMLEQNVGADGKPALPNLQVGDLLGGAQTALQGILAALVAVKMGGPGRFIDVSMTDAVFAHNLMPLVALNNGADAVPGRELLTGGVPCYNVYRTRDGRFMAVGALELKFWQACCEVLQRPDLAARHWQLGQQPGGADAMAVTAELDAIFAGRSLAQWCEVFSASDCCVTPVLRASEAVQHPLFQARGMVRQREHPSEGRYLAAASPLKFRA</sequence>
<protein>
    <submittedName>
        <fullName evidence="1">Crotonobetainyl-CoA:carnitine CoA-transferase CaiB-like acyl-CoA transferase</fullName>
    </submittedName>
</protein>
<dbReference type="EMBL" id="JACHXD010000015">
    <property type="protein sequence ID" value="MBB3121312.1"/>
    <property type="molecule type" value="Genomic_DNA"/>
</dbReference>
<dbReference type="InterPro" id="IPR050509">
    <property type="entry name" value="CoA-transferase_III"/>
</dbReference>
<dbReference type="Proteomes" id="UP000541535">
    <property type="component" value="Unassembled WGS sequence"/>
</dbReference>
<gene>
    <name evidence="1" type="ORF">FHS03_004390</name>
</gene>
<dbReference type="RefSeq" id="WP_183443034.1">
    <property type="nucleotide sequence ID" value="NZ_JACHXD010000015.1"/>
</dbReference>
<dbReference type="PANTHER" id="PTHR48228:SF5">
    <property type="entry name" value="ALPHA-METHYLACYL-COA RACEMASE"/>
    <property type="match status" value="1"/>
</dbReference>